<dbReference type="PRINTS" id="PR00756">
    <property type="entry name" value="ALADIPTASE"/>
</dbReference>
<dbReference type="InterPro" id="IPR015211">
    <property type="entry name" value="Peptidase_M1_C"/>
</dbReference>
<comment type="similarity">
    <text evidence="2">Belongs to the peptidase M1 family.</text>
</comment>
<evidence type="ECO:0000256" key="5">
    <source>
        <dbReference type="ARBA" id="ARBA00022723"/>
    </source>
</evidence>
<evidence type="ECO:0000313" key="12">
    <source>
        <dbReference type="EMBL" id="CAL5136970.1"/>
    </source>
</evidence>
<feature type="binding site" evidence="10">
    <location>
        <position position="289"/>
    </location>
    <ligand>
        <name>Zn(2+)</name>
        <dbReference type="ChEBI" id="CHEBI:29105"/>
        <note>catalytic</note>
    </ligand>
</feature>
<evidence type="ECO:0000256" key="9">
    <source>
        <dbReference type="PIRSR" id="PIRSR634015-1"/>
    </source>
</evidence>
<evidence type="ECO:0000256" key="3">
    <source>
        <dbReference type="ARBA" id="ARBA00022490"/>
    </source>
</evidence>
<feature type="active site" description="Proton donor" evidence="9">
    <location>
        <position position="373"/>
    </location>
</feature>
<dbReference type="GO" id="GO:0008270">
    <property type="term" value="F:zinc ion binding"/>
    <property type="evidence" value="ECO:0007669"/>
    <property type="project" value="InterPro"/>
</dbReference>
<dbReference type="GO" id="GO:0008237">
    <property type="term" value="F:metallopeptidase activity"/>
    <property type="evidence" value="ECO:0007669"/>
    <property type="project" value="UniProtKB-KW"/>
</dbReference>
<feature type="binding site" evidence="10">
    <location>
        <position position="308"/>
    </location>
    <ligand>
        <name>Zn(2+)</name>
        <dbReference type="ChEBI" id="CHEBI:29105"/>
        <note>catalytic</note>
    </ligand>
</feature>
<dbReference type="PANTHER" id="PTHR45726:SF3">
    <property type="entry name" value="LEUKOTRIENE A-4 HYDROLASE"/>
    <property type="match status" value="1"/>
</dbReference>
<dbReference type="SUPFAM" id="SSF63737">
    <property type="entry name" value="Leukotriene A4 hydrolase N-terminal domain"/>
    <property type="match status" value="1"/>
</dbReference>
<comment type="cofactor">
    <cofactor evidence="10">
        <name>Zn(2+)</name>
        <dbReference type="ChEBI" id="CHEBI:29105"/>
    </cofactor>
    <text evidence="10">Binds 1 zinc ion per subunit.</text>
</comment>
<feature type="active site" description="Proton acceptor" evidence="9">
    <location>
        <position position="286"/>
    </location>
</feature>
<dbReference type="SUPFAM" id="SSF48371">
    <property type="entry name" value="ARM repeat"/>
    <property type="match status" value="1"/>
</dbReference>
<evidence type="ECO:0000256" key="7">
    <source>
        <dbReference type="ARBA" id="ARBA00022833"/>
    </source>
</evidence>
<keyword evidence="4" id="KW-0645">Protease</keyword>
<evidence type="ECO:0000256" key="4">
    <source>
        <dbReference type="ARBA" id="ARBA00022670"/>
    </source>
</evidence>
<gene>
    <name evidence="12" type="ORF">CDAUBV1_LOCUS11254</name>
</gene>
<dbReference type="Gene3D" id="1.10.390.10">
    <property type="entry name" value="Neutral Protease Domain 2"/>
    <property type="match status" value="1"/>
</dbReference>
<dbReference type="Pfam" id="PF01433">
    <property type="entry name" value="Peptidase_M1"/>
    <property type="match status" value="1"/>
</dbReference>
<dbReference type="AlphaFoldDB" id="A0AAV2TII3"/>
<dbReference type="InterPro" id="IPR014782">
    <property type="entry name" value="Peptidase_M1_dom"/>
</dbReference>
<comment type="caution">
    <text evidence="12">The sequence shown here is derived from an EMBL/GenBank/DDBJ whole genome shotgun (WGS) entry which is preliminary data.</text>
</comment>
<feature type="binding site" evidence="10">
    <location>
        <position position="285"/>
    </location>
    <ligand>
        <name>Zn(2+)</name>
        <dbReference type="ChEBI" id="CHEBI:29105"/>
        <note>catalytic</note>
    </ligand>
</feature>
<evidence type="ECO:0000313" key="13">
    <source>
        <dbReference type="Proteomes" id="UP001497525"/>
    </source>
</evidence>
<dbReference type="GO" id="GO:0006508">
    <property type="term" value="P:proteolysis"/>
    <property type="evidence" value="ECO:0007669"/>
    <property type="project" value="UniProtKB-KW"/>
</dbReference>
<dbReference type="InterPro" id="IPR034015">
    <property type="entry name" value="M1_LTA4H"/>
</dbReference>
<evidence type="ECO:0000259" key="11">
    <source>
        <dbReference type="SMART" id="SM01263"/>
    </source>
</evidence>
<evidence type="ECO:0000256" key="8">
    <source>
        <dbReference type="ARBA" id="ARBA00023049"/>
    </source>
</evidence>
<dbReference type="SUPFAM" id="SSF55486">
    <property type="entry name" value="Metalloproteases ('zincins'), catalytic domain"/>
    <property type="match status" value="1"/>
</dbReference>
<dbReference type="Pfam" id="PF09127">
    <property type="entry name" value="Leuk-A4-hydro_C"/>
    <property type="match status" value="1"/>
</dbReference>
<protein>
    <recommendedName>
        <fullName evidence="11">Peptidase M1 leukotriene A4 hydrolase/aminopeptidase C-terminal domain-containing protein</fullName>
    </recommendedName>
</protein>
<dbReference type="Gene3D" id="3.30.2010.30">
    <property type="match status" value="1"/>
</dbReference>
<feature type="domain" description="Peptidase M1 leukotriene A4 hydrolase/aminopeptidase C-terminal" evidence="11">
    <location>
        <begin position="452"/>
        <end position="593"/>
    </location>
</feature>
<evidence type="ECO:0000256" key="1">
    <source>
        <dbReference type="ARBA" id="ARBA00004496"/>
    </source>
</evidence>
<evidence type="ECO:0000256" key="6">
    <source>
        <dbReference type="ARBA" id="ARBA00022801"/>
    </source>
</evidence>
<dbReference type="InterPro" id="IPR016024">
    <property type="entry name" value="ARM-type_fold"/>
</dbReference>
<keyword evidence="5 10" id="KW-0479">Metal-binding</keyword>
<comment type="subcellular location">
    <subcellularLocation>
        <location evidence="1">Cytoplasm</location>
    </subcellularLocation>
</comment>
<keyword evidence="3" id="KW-0963">Cytoplasm</keyword>
<sequence length="596" mass="67891">MRTMQVYRDPSSVADASKYLTKHLKFDWVVDFDSQTISGTTTLHMHRSSSGPENPPLLLDTNDLVINSVTVEGESVQWKISPNKTKALGSQLEIVGLPSKTDFDVVIVHKTSPRAPALQWLEPGLTSDKRLPFMFSQCQAIHARSLFPCQDSPGIKSSFEASVTVPKDVVAVMSGILKQQPVTSPRGSEWHVFEFEQTIPIPSYLVTIACGDLASERVGPRSSVWAERSVVHRAANEFAEIEQMISAGEELCGPYVWKKNGKPLPYFRSPTIIAGDRSLVNVIAHEIAHSWTGNLVTNSSWEHFWLNEGHTMYLERLIMERLHGSEMRQLSLAIGYAELMTEIDTLGADNPFTKLIPNLDGVDPDVSYNRIPYEKGSLFLYFLEHKFGKEKMMDWLKAYVKWFAGCAVDTPTWLEFLESHLGPAVKGEDMQLEKWFDGCGMPPWEPKFDADRPIEQCEELIKLFQSVTPTTDLQSKWEGITSTQRELTLRRLNKQPPLPAENLRIIDSMLQLSKQNNAEIRCEWSLLCIRSRYLDALDSCFEFLNSQGRMRYTRPLYRALNEWTEVRERVHANFRSCCPHMHRTTMMLVQQDLGLT</sequence>
<dbReference type="Gene3D" id="1.25.40.320">
    <property type="entry name" value="Peptidase M1, leukotriene A4 hydrolase/aminopeptidase C-terminal domain"/>
    <property type="match status" value="1"/>
</dbReference>
<dbReference type="EMBL" id="CAXLJL010000367">
    <property type="protein sequence ID" value="CAL5136970.1"/>
    <property type="molecule type" value="Genomic_DNA"/>
</dbReference>
<dbReference type="InterPro" id="IPR042097">
    <property type="entry name" value="Aminopeptidase_N-like_N_sf"/>
</dbReference>
<keyword evidence="8" id="KW-0482">Metalloprotease</keyword>
<dbReference type="Pfam" id="PF17900">
    <property type="entry name" value="Peptidase_M1_N"/>
    <property type="match status" value="1"/>
</dbReference>
<dbReference type="InterPro" id="IPR045357">
    <property type="entry name" value="Aminopeptidase_N-like_N"/>
</dbReference>
<dbReference type="InterPro" id="IPR049980">
    <property type="entry name" value="LTA4H_cat"/>
</dbReference>
<evidence type="ECO:0000256" key="2">
    <source>
        <dbReference type="ARBA" id="ARBA00010136"/>
    </source>
</evidence>
<keyword evidence="7 10" id="KW-0862">Zinc</keyword>
<dbReference type="Gene3D" id="2.60.40.1730">
    <property type="entry name" value="tricorn interacting facor f3 domain"/>
    <property type="match status" value="1"/>
</dbReference>
<dbReference type="InterPro" id="IPR001930">
    <property type="entry name" value="Peptidase_M1"/>
</dbReference>
<evidence type="ECO:0000256" key="10">
    <source>
        <dbReference type="PIRSR" id="PIRSR634015-3"/>
    </source>
</evidence>
<accession>A0AAV2TII3</accession>
<dbReference type="InterPro" id="IPR027268">
    <property type="entry name" value="Peptidase_M4/M1_CTD_sf"/>
</dbReference>
<name>A0AAV2TII3_CALDB</name>
<dbReference type="InterPro" id="IPR038502">
    <property type="entry name" value="M1_LTA-4_hydro/amino_C_sf"/>
</dbReference>
<reference evidence="12" key="1">
    <citation type="submission" date="2024-06" db="EMBL/GenBank/DDBJ databases">
        <authorList>
            <person name="Liu X."/>
            <person name="Lenzi L."/>
            <person name="Haldenby T S."/>
            <person name="Uol C."/>
        </authorList>
    </citation>
    <scope>NUCLEOTIDE SEQUENCE</scope>
</reference>
<proteinExistence type="inferred from homology"/>
<dbReference type="CDD" id="cd09599">
    <property type="entry name" value="M1_LTA4H"/>
    <property type="match status" value="1"/>
</dbReference>
<dbReference type="SMART" id="SM01263">
    <property type="entry name" value="Leuk-A4-hydro_C"/>
    <property type="match status" value="1"/>
</dbReference>
<dbReference type="GO" id="GO:0005737">
    <property type="term" value="C:cytoplasm"/>
    <property type="evidence" value="ECO:0007669"/>
    <property type="project" value="UniProtKB-SubCell"/>
</dbReference>
<dbReference type="PANTHER" id="PTHR45726">
    <property type="entry name" value="LEUKOTRIENE A-4 HYDROLASE"/>
    <property type="match status" value="1"/>
</dbReference>
<organism evidence="12 13">
    <name type="scientific">Calicophoron daubneyi</name>
    <name type="common">Rumen fluke</name>
    <name type="synonym">Paramphistomum daubneyi</name>
    <dbReference type="NCBI Taxonomy" id="300641"/>
    <lineage>
        <taxon>Eukaryota</taxon>
        <taxon>Metazoa</taxon>
        <taxon>Spiralia</taxon>
        <taxon>Lophotrochozoa</taxon>
        <taxon>Platyhelminthes</taxon>
        <taxon>Trematoda</taxon>
        <taxon>Digenea</taxon>
        <taxon>Plagiorchiida</taxon>
        <taxon>Pronocephalata</taxon>
        <taxon>Paramphistomoidea</taxon>
        <taxon>Paramphistomidae</taxon>
        <taxon>Calicophoron</taxon>
    </lineage>
</organism>
<dbReference type="Proteomes" id="UP001497525">
    <property type="component" value="Unassembled WGS sequence"/>
</dbReference>
<keyword evidence="6" id="KW-0378">Hydrolase</keyword>